<proteinExistence type="predicted"/>
<sequence>MSEPIVVLDRTTSATGSLVETYIPVEDYENLDVLDSFLSDMYDNQDFKVTTDGEKYAVYAKDPNDLAEVEQHIKEGKHLRVSRPHCDDAGEQIIHTPE</sequence>
<dbReference type="EMBL" id="NMPR01000058">
    <property type="protein sequence ID" value="KAA8632289.1"/>
    <property type="molecule type" value="Genomic_DNA"/>
</dbReference>
<evidence type="ECO:0000313" key="2">
    <source>
        <dbReference type="Proteomes" id="UP000433876"/>
    </source>
</evidence>
<gene>
    <name evidence="1" type="ORF">SMACR_04708</name>
</gene>
<dbReference type="VEuPathDB" id="FungiDB:SMAC_04708"/>
<evidence type="ECO:0000313" key="1">
    <source>
        <dbReference type="EMBL" id="KAA8632289.1"/>
    </source>
</evidence>
<organism evidence="1 2">
    <name type="scientific">Sordaria macrospora</name>
    <dbReference type="NCBI Taxonomy" id="5147"/>
    <lineage>
        <taxon>Eukaryota</taxon>
        <taxon>Fungi</taxon>
        <taxon>Dikarya</taxon>
        <taxon>Ascomycota</taxon>
        <taxon>Pezizomycotina</taxon>
        <taxon>Sordariomycetes</taxon>
        <taxon>Sordariomycetidae</taxon>
        <taxon>Sordariales</taxon>
        <taxon>Sordariaceae</taxon>
        <taxon>Sordaria</taxon>
    </lineage>
</organism>
<protein>
    <submittedName>
        <fullName evidence="1">Uncharacterized protein</fullName>
    </submittedName>
</protein>
<reference evidence="1 2" key="1">
    <citation type="submission" date="2017-07" db="EMBL/GenBank/DDBJ databases">
        <title>Genome sequence of the Sordaria macrospora wild type strain R19027.</title>
        <authorList>
            <person name="Nowrousian M."/>
            <person name="Teichert I."/>
            <person name="Kueck U."/>
        </authorList>
    </citation>
    <scope>NUCLEOTIDE SEQUENCE [LARGE SCALE GENOMIC DNA]</scope>
    <source>
        <strain evidence="1 2">R19027</strain>
        <tissue evidence="1">Mycelium</tissue>
    </source>
</reference>
<dbReference type="Proteomes" id="UP000433876">
    <property type="component" value="Unassembled WGS sequence"/>
</dbReference>
<accession>A0A8S8ZS43</accession>
<name>A0A8S8ZS43_SORMA</name>
<comment type="caution">
    <text evidence="1">The sequence shown here is derived from an EMBL/GenBank/DDBJ whole genome shotgun (WGS) entry which is preliminary data.</text>
</comment>
<dbReference type="AlphaFoldDB" id="A0A8S8ZS43"/>